<dbReference type="GO" id="GO:0004553">
    <property type="term" value="F:hydrolase activity, hydrolyzing O-glycosyl compounds"/>
    <property type="evidence" value="ECO:0007669"/>
    <property type="project" value="InterPro"/>
</dbReference>
<reference evidence="4 5" key="1">
    <citation type="journal article" date="2012" name="J. Bacteriol.">
        <title>Genome Sequence of Radiation-Resistant Modestobacter marinus Strain BC501, a Representative Actinobacterium That Thrives on Calcareous Stone Surfaces.</title>
        <authorList>
            <person name="Normand P."/>
            <person name="Gury J."/>
            <person name="Pujic P."/>
            <person name="Chouaia B."/>
            <person name="Crotti E."/>
            <person name="Brusetti L."/>
            <person name="Daffonchio D."/>
            <person name="Vacherie B."/>
            <person name="Barbe V."/>
            <person name="Medigue C."/>
            <person name="Calteau A."/>
            <person name="Ghodhbane-Gtari F."/>
            <person name="Essoussi I."/>
            <person name="Nouioui I."/>
            <person name="Abbassi-Ghozzi I."/>
            <person name="Gtari M."/>
        </authorList>
    </citation>
    <scope>NUCLEOTIDE SEQUENCE [LARGE SCALE GENOMIC DNA]</scope>
    <source>
        <strain evidence="5">BC 501</strain>
    </source>
</reference>
<feature type="region of interest" description="Disordered" evidence="1">
    <location>
        <begin position="1"/>
        <end position="20"/>
    </location>
</feature>
<dbReference type="eggNOG" id="COG2273">
    <property type="taxonomic scope" value="Bacteria"/>
</dbReference>
<dbReference type="InterPro" id="IPR000757">
    <property type="entry name" value="Beta-glucanase-like"/>
</dbReference>
<dbReference type="PROSITE" id="PS51762">
    <property type="entry name" value="GH16_2"/>
    <property type="match status" value="1"/>
</dbReference>
<keyword evidence="2" id="KW-0812">Transmembrane</keyword>
<dbReference type="InterPro" id="IPR013320">
    <property type="entry name" value="ConA-like_dom_sf"/>
</dbReference>
<sequence length="300" mass="32732">MSAPETVAVEPAPERRPTLWQRTRRRPWTYLVAAVGVVAVGGTLLTGPDSSAPDEDLPGWDLVLSEDFDSDAGTGDFADTYPGWAGYDGARDTSRDLGRPQATQGLYDSGSTTTVEDGIVDVRVHTSGTTPQVMALTPTPDGKWWSGQQYGRYSVRFRTDTVPGYKVAWLLWPSSDDWTEGEIDFPEADLGDDISGASHEITGDPSINAFKIDTGMSTTDWHTATIEWLPGRLTFILDDESWTTTDPSAIPVNPMRWVLQTETQLEQEGPDPSASGHVYIDWVAAWSMSDTAGDAARAEK</sequence>
<keyword evidence="2" id="KW-1133">Transmembrane helix</keyword>
<dbReference type="SUPFAM" id="SSF49899">
    <property type="entry name" value="Concanavalin A-like lectins/glucanases"/>
    <property type="match status" value="1"/>
</dbReference>
<evidence type="ECO:0000256" key="2">
    <source>
        <dbReference type="SAM" id="Phobius"/>
    </source>
</evidence>
<feature type="domain" description="GH16" evidence="3">
    <location>
        <begin position="50"/>
        <end position="291"/>
    </location>
</feature>
<dbReference type="KEGG" id="mmar:MODMU_0422"/>
<proteinExistence type="predicted"/>
<feature type="transmembrane region" description="Helical" evidence="2">
    <location>
        <begin position="28"/>
        <end position="47"/>
    </location>
</feature>
<dbReference type="CDD" id="cd00413">
    <property type="entry name" value="Glyco_hydrolase_16"/>
    <property type="match status" value="1"/>
</dbReference>
<dbReference type="HOGENOM" id="CLU_986130_0_0_11"/>
<accession>I4ER67</accession>
<dbReference type="AlphaFoldDB" id="I4ER67"/>
<dbReference type="OMA" id="DWHTATI"/>
<dbReference type="OrthoDB" id="9809583at2"/>
<dbReference type="GO" id="GO:0005975">
    <property type="term" value="P:carbohydrate metabolic process"/>
    <property type="evidence" value="ECO:0007669"/>
    <property type="project" value="InterPro"/>
</dbReference>
<keyword evidence="4" id="KW-0378">Hydrolase</keyword>
<name>I4ER67_MODI5</name>
<dbReference type="EMBL" id="FO203431">
    <property type="protein sequence ID" value="CCH85880.1"/>
    <property type="molecule type" value="Genomic_DNA"/>
</dbReference>
<evidence type="ECO:0000313" key="4">
    <source>
        <dbReference type="EMBL" id="CCH85880.1"/>
    </source>
</evidence>
<evidence type="ECO:0000313" key="5">
    <source>
        <dbReference type="Proteomes" id="UP000006461"/>
    </source>
</evidence>
<feature type="compositionally biased region" description="Polar residues" evidence="1">
    <location>
        <begin position="101"/>
        <end position="112"/>
    </location>
</feature>
<evidence type="ECO:0000259" key="3">
    <source>
        <dbReference type="PROSITE" id="PS51762"/>
    </source>
</evidence>
<gene>
    <name evidence="4" type="ordered locus">MODMU_0422</name>
</gene>
<feature type="region of interest" description="Disordered" evidence="1">
    <location>
        <begin position="92"/>
        <end position="112"/>
    </location>
</feature>
<protein>
    <submittedName>
        <fullName evidence="4">Glycoside hydrolase family 16</fullName>
    </submittedName>
</protein>
<evidence type="ECO:0000256" key="1">
    <source>
        <dbReference type="SAM" id="MobiDB-lite"/>
    </source>
</evidence>
<keyword evidence="5" id="KW-1185">Reference proteome</keyword>
<keyword evidence="2" id="KW-0472">Membrane</keyword>
<dbReference type="Proteomes" id="UP000006461">
    <property type="component" value="Chromosome"/>
</dbReference>
<dbReference type="Pfam" id="PF00722">
    <property type="entry name" value="Glyco_hydro_16"/>
    <property type="match status" value="1"/>
</dbReference>
<organism evidence="4 5">
    <name type="scientific">Modestobacter italicus (strain DSM 44449 / CECT 9708 / BC 501)</name>
    <dbReference type="NCBI Taxonomy" id="2732864"/>
    <lineage>
        <taxon>Bacteria</taxon>
        <taxon>Bacillati</taxon>
        <taxon>Actinomycetota</taxon>
        <taxon>Actinomycetes</taxon>
        <taxon>Geodermatophilales</taxon>
        <taxon>Geodermatophilaceae</taxon>
        <taxon>Modestobacter</taxon>
    </lineage>
</organism>
<dbReference type="Gene3D" id="2.60.120.200">
    <property type="match status" value="1"/>
</dbReference>